<dbReference type="EMBL" id="FPJO01000001">
    <property type="protein sequence ID" value="SFX13050.1"/>
    <property type="molecule type" value="Genomic_DNA"/>
</dbReference>
<sequence length="440" mass="47026">MELAALAVEAYVYGYPLVRDLSVVEGFMHTGFGSLPPTPFNHFAHAGRPSSADMPFMSADDTVRSVVQLDLSGGPVLLRLPGTDGADGAYCVFQFVDAWTNSFAYVGRRAAGARAGDWLVVPPGWAGSVPDGVLGVVDAPTSVVSVIGRNICADSSDSEDPERGRALREQPGVTYVEPGTHRTGLPAPDPDVPEALRFFERLRVWMADFPPSAPDQAYQDRFQPLGLLEEGPSPYTRADPALVRALTGGLARGRAWVEEASRAAAARGGWVLDPHLFDYNLDHYGVGTIDSPQWRIADREASYRTRAVAARGSLWGVHGYEAVYAHTLSDAGGERLNGAHSYVLRFEGPPPVGAGWSLAVYDLAGQRIGQALVGRGPVYGEEDGSPAVRIGRVWPDAAESADANRLSAPDGDFRLVLRLCAPGAGMLDGTYAIPAVERTR</sequence>
<reference evidence="3 4" key="1">
    <citation type="submission" date="2016-11" db="EMBL/GenBank/DDBJ databases">
        <authorList>
            <person name="Jaros S."/>
            <person name="Januszkiewicz K."/>
            <person name="Wedrychowicz H."/>
        </authorList>
    </citation>
    <scope>NUCLEOTIDE SEQUENCE [LARGE SCALE GENOMIC DNA]</scope>
    <source>
        <strain evidence="3 4">OK807</strain>
    </source>
</reference>
<protein>
    <submittedName>
        <fullName evidence="3">Uncharacterized conserved protein</fullName>
    </submittedName>
</protein>
<evidence type="ECO:0000313" key="4">
    <source>
        <dbReference type="Proteomes" id="UP000181909"/>
    </source>
</evidence>
<dbReference type="AlphaFoldDB" id="A0A1K1UJR7"/>
<dbReference type="InterPro" id="IPR037049">
    <property type="entry name" value="DUF1214_C_sf"/>
</dbReference>
<dbReference type="Pfam" id="PF06742">
    <property type="entry name" value="DUF1214"/>
    <property type="match status" value="1"/>
</dbReference>
<dbReference type="PANTHER" id="PTHR36509:SF2">
    <property type="entry name" value="BLL3101 PROTEIN"/>
    <property type="match status" value="1"/>
</dbReference>
<name>A0A1K1UJR7_STRAR</name>
<accession>A0A1K1UJR7</accession>
<gene>
    <name evidence="3" type="ORF">SAMN02787144_1001595</name>
</gene>
<dbReference type="SUPFAM" id="SSF160935">
    <property type="entry name" value="VPA0735-like"/>
    <property type="match status" value="1"/>
</dbReference>
<evidence type="ECO:0000259" key="2">
    <source>
        <dbReference type="Pfam" id="PF06863"/>
    </source>
</evidence>
<dbReference type="Gene3D" id="2.60.40.1610">
    <property type="entry name" value="Domain of unknown function DUF1254"/>
    <property type="match status" value="1"/>
</dbReference>
<dbReference type="InterPro" id="IPR010679">
    <property type="entry name" value="DUF1254"/>
</dbReference>
<dbReference type="Pfam" id="PF06863">
    <property type="entry name" value="DUF1254"/>
    <property type="match status" value="1"/>
</dbReference>
<evidence type="ECO:0000313" key="3">
    <source>
        <dbReference type="EMBL" id="SFX13050.1"/>
    </source>
</evidence>
<dbReference type="RefSeq" id="WP_072483456.1">
    <property type="nucleotide sequence ID" value="NZ_CP108276.1"/>
</dbReference>
<dbReference type="PANTHER" id="PTHR36509">
    <property type="entry name" value="BLL3101 PROTEIN"/>
    <property type="match status" value="1"/>
</dbReference>
<dbReference type="STRING" id="1893.SAMN02787144_1001595"/>
<dbReference type="Gene3D" id="2.60.120.600">
    <property type="entry name" value="Domain of unknown function DUF1214, C-terminal domain"/>
    <property type="match status" value="1"/>
</dbReference>
<feature type="domain" description="DUF1214" evidence="1">
    <location>
        <begin position="321"/>
        <end position="422"/>
    </location>
</feature>
<dbReference type="InterPro" id="IPR037050">
    <property type="entry name" value="DUF1254_sf"/>
</dbReference>
<feature type="domain" description="DUF1254" evidence="2">
    <location>
        <begin position="40"/>
        <end position="159"/>
    </location>
</feature>
<proteinExistence type="predicted"/>
<dbReference type="InterPro" id="IPR010621">
    <property type="entry name" value="DUF1214"/>
</dbReference>
<organism evidence="3 4">
    <name type="scientific">Streptomyces atratus</name>
    <dbReference type="NCBI Taxonomy" id="1893"/>
    <lineage>
        <taxon>Bacteria</taxon>
        <taxon>Bacillati</taxon>
        <taxon>Actinomycetota</taxon>
        <taxon>Actinomycetes</taxon>
        <taxon>Kitasatosporales</taxon>
        <taxon>Streptomycetaceae</taxon>
        <taxon>Streptomyces</taxon>
    </lineage>
</organism>
<evidence type="ECO:0000259" key="1">
    <source>
        <dbReference type="Pfam" id="PF06742"/>
    </source>
</evidence>
<dbReference type="Proteomes" id="UP000181909">
    <property type="component" value="Unassembled WGS sequence"/>
</dbReference>